<organism evidence="1 2">
    <name type="scientific">Deefgea salmonis</name>
    <dbReference type="NCBI Taxonomy" id="2875502"/>
    <lineage>
        <taxon>Bacteria</taxon>
        <taxon>Pseudomonadati</taxon>
        <taxon>Pseudomonadota</taxon>
        <taxon>Betaproteobacteria</taxon>
        <taxon>Neisseriales</taxon>
        <taxon>Chitinibacteraceae</taxon>
        <taxon>Deefgea</taxon>
    </lineage>
</organism>
<dbReference type="SUPFAM" id="SSF56801">
    <property type="entry name" value="Acetyl-CoA synthetase-like"/>
    <property type="match status" value="1"/>
</dbReference>
<dbReference type="InterPro" id="IPR053158">
    <property type="entry name" value="CapK_Type1_Caps_Biosynth"/>
</dbReference>
<dbReference type="Proteomes" id="UP001198034">
    <property type="component" value="Unassembled WGS sequence"/>
</dbReference>
<dbReference type="PANTHER" id="PTHR36932:SF1">
    <property type="entry name" value="CAPSULAR POLYSACCHARIDE BIOSYNTHESIS PROTEIN"/>
    <property type="match status" value="1"/>
</dbReference>
<reference evidence="1 2" key="1">
    <citation type="submission" date="2021-10" db="EMBL/GenBank/DDBJ databases">
        <authorList>
            <person name="Chen M."/>
        </authorList>
    </citation>
    <scope>NUCLEOTIDE SEQUENCE [LARGE SCALE GENOMIC DNA]</scope>
    <source>
        <strain evidence="1 2">H3-26</strain>
    </source>
</reference>
<dbReference type="EMBL" id="JAJAWG010000002">
    <property type="protein sequence ID" value="MCB5195594.1"/>
    <property type="molecule type" value="Genomic_DNA"/>
</dbReference>
<accession>A0ABS8BIQ6</accession>
<dbReference type="Gene3D" id="3.40.50.12780">
    <property type="entry name" value="N-terminal domain of ligase-like"/>
    <property type="match status" value="1"/>
</dbReference>
<evidence type="ECO:0000313" key="1">
    <source>
        <dbReference type="EMBL" id="MCB5195594.1"/>
    </source>
</evidence>
<protein>
    <submittedName>
        <fullName evidence="1">Uncharacterized protein</fullName>
    </submittedName>
</protein>
<gene>
    <name evidence="1" type="ORF">LG219_04720</name>
</gene>
<keyword evidence="2" id="KW-1185">Reference proteome</keyword>
<dbReference type="InterPro" id="IPR042099">
    <property type="entry name" value="ANL_N_sf"/>
</dbReference>
<dbReference type="RefSeq" id="WP_226763387.1">
    <property type="nucleotide sequence ID" value="NZ_JAJAWG010000002.1"/>
</dbReference>
<proteinExistence type="predicted"/>
<name>A0ABS8BIQ6_9NEIS</name>
<evidence type="ECO:0000313" key="2">
    <source>
        <dbReference type="Proteomes" id="UP001198034"/>
    </source>
</evidence>
<comment type="caution">
    <text evidence="1">The sequence shown here is derived from an EMBL/GenBank/DDBJ whole genome shotgun (WGS) entry which is preliminary data.</text>
</comment>
<sequence length="441" mass="50352">MHVKKELKYFFRYLVRDGFIADFVLRKVLGSQPTVKSSSDYQFKMLNKSLVRAVETLPAYTQVDLKEGNHGSLADLISKFQIVTKADLLEKPTMYYPYQAKPKRWHSVGKSSGTTGSPLVIFRDLYSVLIENYFVKRHWQECGFVLGQRCASLRGDHIVELNSSTPPFWFFNRYNNQLLISSRHLVAACIDAIINELRDFSPQMLQAYPSTAFTLAKYLEEKNQYLSIPIIFTSSEPLYLHQRALIESRLQGKSYDMYGMAERVAFVTECEHGEMHVNSEYSLVEIVDDNDIATDDYGYVVGTTFHNKAMPLIRYKLSDRTKWKKIACQCGSVFPVVEPIVGKYEDQIFGGSGAPISPSVLTFAFKGVKNILKSQVAQITSAIWEVRIVPDCRYSDVDGQLLIRNIAELVDAHIIINIILRDDLPNTLSGKFRWVVNEMKN</sequence>
<dbReference type="PANTHER" id="PTHR36932">
    <property type="entry name" value="CAPSULAR POLYSACCHARIDE BIOSYNTHESIS PROTEIN"/>
    <property type="match status" value="1"/>
</dbReference>